<dbReference type="Proteomes" id="UP000239210">
    <property type="component" value="Unassembled WGS sequence"/>
</dbReference>
<comment type="caution">
    <text evidence="1">The sequence shown here is derived from an EMBL/GenBank/DDBJ whole genome shotgun (WGS) entry which is preliminary data.</text>
</comment>
<evidence type="ECO:0000313" key="1">
    <source>
        <dbReference type="EMBL" id="PRY39344.1"/>
    </source>
</evidence>
<gene>
    <name evidence="1" type="ORF">LY71_12113</name>
</gene>
<keyword evidence="2" id="KW-1185">Reference proteome</keyword>
<organism evidence="1 2">
    <name type="scientific">Geodermatophilus tzadiensis</name>
    <dbReference type="NCBI Taxonomy" id="1137988"/>
    <lineage>
        <taxon>Bacteria</taxon>
        <taxon>Bacillati</taxon>
        <taxon>Actinomycetota</taxon>
        <taxon>Actinomycetes</taxon>
        <taxon>Geodermatophilales</taxon>
        <taxon>Geodermatophilaceae</taxon>
        <taxon>Geodermatophilus</taxon>
    </lineage>
</organism>
<protein>
    <submittedName>
        <fullName evidence="1">Uncharacterized protein</fullName>
    </submittedName>
</protein>
<evidence type="ECO:0000313" key="2">
    <source>
        <dbReference type="Proteomes" id="UP000239210"/>
    </source>
</evidence>
<accession>A0A2T0T107</accession>
<dbReference type="AlphaFoldDB" id="A0A2T0T107"/>
<dbReference type="EMBL" id="PVTG01000021">
    <property type="protein sequence ID" value="PRY39344.1"/>
    <property type="molecule type" value="Genomic_DNA"/>
</dbReference>
<name>A0A2T0T107_9ACTN</name>
<proteinExistence type="predicted"/>
<sequence length="138" mass="14384">MPMTSVRPVSSTVPMSQDVVATGAAALLGRAGFAATTGAFGDLTTAEVLLRDGRRLVLVPMVETLCSDREAPDVDLWHVLVRAADGAFLEFADGEGREDPCPSVLWARRAGVDPVVAVSLVQAALADDEVSAHLALSV</sequence>
<reference evidence="1 2" key="1">
    <citation type="submission" date="2018-03" db="EMBL/GenBank/DDBJ databases">
        <title>Genomic Encyclopedia of Archaeal and Bacterial Type Strains, Phase II (KMG-II): from individual species to whole genera.</title>
        <authorList>
            <person name="Goeker M."/>
        </authorList>
    </citation>
    <scope>NUCLEOTIDE SEQUENCE [LARGE SCALE GENOMIC DNA]</scope>
    <source>
        <strain evidence="1 2">DSM 45416</strain>
    </source>
</reference>